<protein>
    <submittedName>
        <fullName evidence="1">Uncharacterized protein</fullName>
    </submittedName>
</protein>
<accession>A0A835PRD2</accession>
<dbReference type="AlphaFoldDB" id="A0A835PRD2"/>
<dbReference type="EMBL" id="JADCNL010000013">
    <property type="protein sequence ID" value="KAG0454797.1"/>
    <property type="molecule type" value="Genomic_DNA"/>
</dbReference>
<comment type="caution">
    <text evidence="1">The sequence shown here is derived from an EMBL/GenBank/DDBJ whole genome shotgun (WGS) entry which is preliminary data.</text>
</comment>
<dbReference type="OrthoDB" id="991164at2759"/>
<gene>
    <name evidence="1" type="ORF">HPP92_024089</name>
</gene>
<name>A0A835PRD2_VANPL</name>
<evidence type="ECO:0000313" key="2">
    <source>
        <dbReference type="Proteomes" id="UP000636800"/>
    </source>
</evidence>
<organism evidence="1 2">
    <name type="scientific">Vanilla planifolia</name>
    <name type="common">Vanilla</name>
    <dbReference type="NCBI Taxonomy" id="51239"/>
    <lineage>
        <taxon>Eukaryota</taxon>
        <taxon>Viridiplantae</taxon>
        <taxon>Streptophyta</taxon>
        <taxon>Embryophyta</taxon>
        <taxon>Tracheophyta</taxon>
        <taxon>Spermatophyta</taxon>
        <taxon>Magnoliopsida</taxon>
        <taxon>Liliopsida</taxon>
        <taxon>Asparagales</taxon>
        <taxon>Orchidaceae</taxon>
        <taxon>Vanilloideae</taxon>
        <taxon>Vanilleae</taxon>
        <taxon>Vanilla</taxon>
    </lineage>
</organism>
<reference evidence="1 2" key="1">
    <citation type="journal article" date="2020" name="Nat. Food">
        <title>A phased Vanilla planifolia genome enables genetic improvement of flavour and production.</title>
        <authorList>
            <person name="Hasing T."/>
            <person name="Tang H."/>
            <person name="Brym M."/>
            <person name="Khazi F."/>
            <person name="Huang T."/>
            <person name="Chambers A.H."/>
        </authorList>
    </citation>
    <scope>NUCLEOTIDE SEQUENCE [LARGE SCALE GENOMIC DNA]</scope>
    <source>
        <tissue evidence="1">Leaf</tissue>
    </source>
</reference>
<dbReference type="Proteomes" id="UP000636800">
    <property type="component" value="Chromosome 13"/>
</dbReference>
<keyword evidence="2" id="KW-1185">Reference proteome</keyword>
<proteinExistence type="predicted"/>
<sequence length="81" mass="9192">MNRHFIEQLVCILQEHIRSGLSSTSVNPKQVQINKDTIHEGKALYPLKQSYPSLEGCASFFLSTANPRQSSEPLRSRRANH</sequence>
<evidence type="ECO:0000313" key="1">
    <source>
        <dbReference type="EMBL" id="KAG0454797.1"/>
    </source>
</evidence>